<dbReference type="PANTHER" id="PTHR10098:SF108">
    <property type="entry name" value="TETRATRICOPEPTIDE REPEAT PROTEIN 28"/>
    <property type="match status" value="1"/>
</dbReference>
<reference evidence="1 2" key="1">
    <citation type="submission" date="2014-02" db="EMBL/GenBank/DDBJ databases">
        <title>The small core and large imbalanced accessory genome model reveals a collaborative survival strategy of Sorangium cellulosum strains in nature.</title>
        <authorList>
            <person name="Han K."/>
            <person name="Peng R."/>
            <person name="Blom J."/>
            <person name="Li Y.-Z."/>
        </authorList>
    </citation>
    <scope>NUCLEOTIDE SEQUENCE [LARGE SCALE GENOMIC DNA]</scope>
    <source>
        <strain evidence="1 2">So0157-25</strain>
    </source>
</reference>
<dbReference type="InterPro" id="IPR011990">
    <property type="entry name" value="TPR-like_helical_dom_sf"/>
</dbReference>
<evidence type="ECO:0000313" key="1">
    <source>
        <dbReference type="EMBL" id="KYF57844.1"/>
    </source>
</evidence>
<organism evidence="1 2">
    <name type="scientific">Sorangium cellulosum</name>
    <name type="common">Polyangium cellulosum</name>
    <dbReference type="NCBI Taxonomy" id="56"/>
    <lineage>
        <taxon>Bacteria</taxon>
        <taxon>Pseudomonadati</taxon>
        <taxon>Myxococcota</taxon>
        <taxon>Polyangia</taxon>
        <taxon>Polyangiales</taxon>
        <taxon>Polyangiaceae</taxon>
        <taxon>Sorangium</taxon>
    </lineage>
</organism>
<dbReference type="Pfam" id="PF13424">
    <property type="entry name" value="TPR_12"/>
    <property type="match status" value="2"/>
</dbReference>
<dbReference type="AlphaFoldDB" id="A0A150PQ64"/>
<name>A0A150PQ64_SORCE</name>
<comment type="caution">
    <text evidence="1">The sequence shown here is derived from an EMBL/GenBank/DDBJ whole genome shotgun (WGS) entry which is preliminary data.</text>
</comment>
<evidence type="ECO:0000313" key="2">
    <source>
        <dbReference type="Proteomes" id="UP000075420"/>
    </source>
</evidence>
<gene>
    <name evidence="1" type="ORF">BE08_01165</name>
</gene>
<dbReference type="Gene3D" id="1.25.40.10">
    <property type="entry name" value="Tetratricopeptide repeat domain"/>
    <property type="match status" value="3"/>
</dbReference>
<dbReference type="PANTHER" id="PTHR10098">
    <property type="entry name" value="RAPSYN-RELATED"/>
    <property type="match status" value="1"/>
</dbReference>
<accession>A0A150PQ64</accession>
<dbReference type="EMBL" id="JELY01000853">
    <property type="protein sequence ID" value="KYF57844.1"/>
    <property type="molecule type" value="Genomic_DNA"/>
</dbReference>
<dbReference type="SUPFAM" id="SSF48452">
    <property type="entry name" value="TPR-like"/>
    <property type="match status" value="3"/>
</dbReference>
<protein>
    <submittedName>
        <fullName evidence="1">Uncharacterized protein</fullName>
    </submittedName>
</protein>
<sequence>MIPGGQEPLALLTADSERNLDVLRRGLRRAASFAFYVVLAADAARAEVLRRLRAWSGSGGVPELRFFAEGAAGVGEVARFLAVSDRTHPLASAVIPDGVALVETDGGAVVASLNMARDVLGKLIRGPLVLVIAADRAPELSRMAPDLFDVRAATLEIASMPGEPAPTFALALGEKRDKQPARSRAELQAEAARLRAFADEEIPAGALADAWIRLGRAFFEEAELGEARSAAEEARRLAEGIGYKSGVADALALEARVLEMTGPSEAWEQALRRTLALRREAGDIARTAGDLCRLGRGVAFLGRPEEAEGLLRESLGLCEQLGDVRGRAIVLGHMAELLARRGQLDEALRIRQQEELPVYERLGDVRARAVTLGKIADVLEARGQLDEALRIRQQEELPVYERLGDVRSRAATLGDIADIYHARGQLDEALRIRQQEQLPVYERLGDVHSRAVTLGKIADVLQARGQLDEALRIRQQEELPVYVRLGDVRSRAVTLGDIADICHARGQLDEALRIRQQEELPVYERLGDVRARAVTLGKIADVLEARGQLDEALRIRQQEVLPVYERLGDASSRSTTLAKIADIYQAQGQLDEALHLLEQEVLPVHERLGAVRLRAVTLGRIAGVLQARGQLDEALHLLEHEVLPVHERLGDIRGKLVCQTNMAIIHLARPAAGDRQVAAELLRSAGRDAERLRLPEAETIRELQRSAGLEP</sequence>
<dbReference type="Proteomes" id="UP000075420">
    <property type="component" value="Unassembled WGS sequence"/>
</dbReference>
<proteinExistence type="predicted"/>